<name>A0A379VV70_SALET</name>
<dbReference type="Pfam" id="PF12792">
    <property type="entry name" value="CSS-motif"/>
    <property type="match status" value="1"/>
</dbReference>
<dbReference type="Proteomes" id="UP000254346">
    <property type="component" value="Unassembled WGS sequence"/>
</dbReference>
<dbReference type="EMBL" id="UGXR01000001">
    <property type="protein sequence ID" value="SUH10742.1"/>
    <property type="molecule type" value="Genomic_DNA"/>
</dbReference>
<dbReference type="AlphaFoldDB" id="A0A379VV70"/>
<gene>
    <name evidence="2" type="primary">rtn_4</name>
    <name evidence="2" type="ORF">NCTC8256_04760</name>
</gene>
<protein>
    <submittedName>
        <fullName evidence="2">Diguanylate cyclase/phosphodiesterase domain-containing protein</fullName>
    </submittedName>
</protein>
<evidence type="ECO:0000259" key="1">
    <source>
        <dbReference type="Pfam" id="PF12792"/>
    </source>
</evidence>
<proteinExistence type="predicted"/>
<evidence type="ECO:0000313" key="3">
    <source>
        <dbReference type="Proteomes" id="UP000254346"/>
    </source>
</evidence>
<organism evidence="2 3">
    <name type="scientific">Salmonella enterica I</name>
    <dbReference type="NCBI Taxonomy" id="59201"/>
    <lineage>
        <taxon>Bacteria</taxon>
        <taxon>Pseudomonadati</taxon>
        <taxon>Pseudomonadota</taxon>
        <taxon>Gammaproteobacteria</taxon>
        <taxon>Enterobacterales</taxon>
        <taxon>Enterobacteriaceae</taxon>
        <taxon>Salmonella</taxon>
    </lineage>
</organism>
<feature type="domain" description="Putative cyclic diguanylate phosphodiesterase CSS motif-containing" evidence="1">
    <location>
        <begin position="4"/>
        <end position="96"/>
    </location>
</feature>
<sequence length="109" mass="12128">MAEGPDRLVVVYVKKVAANKAAFVIVDSQYVQELIEILAAERASAFSLTFGAGEAITSAATLRGKAFLTQRFTSTDHTIQLMVRTPFSTLSAYWLQTFLFLFRCHCVFL</sequence>
<evidence type="ECO:0000313" key="2">
    <source>
        <dbReference type="EMBL" id="SUH10742.1"/>
    </source>
</evidence>
<dbReference type="InterPro" id="IPR024744">
    <property type="entry name" value="CSS-motif_dom"/>
</dbReference>
<reference evidence="2 3" key="1">
    <citation type="submission" date="2018-06" db="EMBL/GenBank/DDBJ databases">
        <authorList>
            <consortium name="Pathogen Informatics"/>
            <person name="Doyle S."/>
        </authorList>
    </citation>
    <scope>NUCLEOTIDE SEQUENCE [LARGE SCALE GENOMIC DNA]</scope>
    <source>
        <strain evidence="2 3">NCTC8256</strain>
    </source>
</reference>
<accession>A0A379VV70</accession>